<organism evidence="3">
    <name type="scientific">candidate division WOR-3 bacterium</name>
    <dbReference type="NCBI Taxonomy" id="2052148"/>
    <lineage>
        <taxon>Bacteria</taxon>
        <taxon>Bacteria division WOR-3</taxon>
    </lineage>
</organism>
<dbReference type="PANTHER" id="PTHR30255">
    <property type="entry name" value="SINGLE-STRANDED-DNA-SPECIFIC EXONUCLEASE RECJ"/>
    <property type="match status" value="1"/>
</dbReference>
<dbReference type="SUPFAM" id="SSF64182">
    <property type="entry name" value="DHH phosphoesterases"/>
    <property type="match status" value="1"/>
</dbReference>
<dbReference type="GO" id="GO:0004527">
    <property type="term" value="F:exonuclease activity"/>
    <property type="evidence" value="ECO:0007669"/>
    <property type="project" value="UniProtKB-KW"/>
</dbReference>
<dbReference type="Gene3D" id="3.90.1640.30">
    <property type="match status" value="1"/>
</dbReference>
<dbReference type="AlphaFoldDB" id="A0A7V3ZSS2"/>
<dbReference type="GO" id="GO:0003676">
    <property type="term" value="F:nucleic acid binding"/>
    <property type="evidence" value="ECO:0007669"/>
    <property type="project" value="InterPro"/>
</dbReference>
<dbReference type="Gene3D" id="3.10.310.30">
    <property type="match status" value="1"/>
</dbReference>
<dbReference type="InterPro" id="IPR051673">
    <property type="entry name" value="SSDNA_exonuclease_RecJ"/>
</dbReference>
<dbReference type="Pfam" id="PF02272">
    <property type="entry name" value="DHHA1"/>
    <property type="match status" value="1"/>
</dbReference>
<dbReference type="InterPro" id="IPR003156">
    <property type="entry name" value="DHHA1_dom"/>
</dbReference>
<sequence>MVEEFLKKQGIKEPLEVLLNPLSLLSSPFDYKNFKEAIDFLREKRNYGEKGFIIAHDDMDGIASCMIITSLFKILDLPYEIFIPSKEEDPHGISHKIIEMAIKSGASFIFALDCGVSDIKEIKYAQEKGLDVIVLDHHKYTHSYDRFLLLHPQNGRGFPCLSASSFSLLFFYAYMLLEGRDFEYLYKNYPDEIILSSCGIIADRVPLLGDNLFILNKAREIIKEKRGLLFKIYYETLGKEPDIYAFVSIFSSLSSKEGKSLLFYLFEEEDFSLKREYFLRILKEEKLSAKFSKESLNFAKEFIDLRDDFVLVIDKNIRLKSLGWIANVLKRKYWLPAVVIGYRTNGVWVGEGRSFPPISIYDLLNKVKDIFIDFGGHSYAAGFSISQENLKYFDKKFEEAIRTEKERDIKERVDIVIKGDVFKEIEKILKLGKHNFYLSSYIEKVNVYEIKKRFGREIFELPEEGTYDLVLSVDENGGKVFWKRRHIE</sequence>
<protein>
    <recommendedName>
        <fullName evidence="4">Single-stranded-DNA-specific exonuclease RecJ</fullName>
    </recommendedName>
</protein>
<evidence type="ECO:0000313" key="3">
    <source>
        <dbReference type="EMBL" id="HGK53468.1"/>
    </source>
</evidence>
<dbReference type="Pfam" id="PF01368">
    <property type="entry name" value="DHH"/>
    <property type="match status" value="1"/>
</dbReference>
<reference evidence="3" key="1">
    <citation type="journal article" date="2020" name="mSystems">
        <title>Genome- and Community-Level Interaction Insights into Carbon Utilization and Element Cycling Functions of Hydrothermarchaeota in Hydrothermal Sediment.</title>
        <authorList>
            <person name="Zhou Z."/>
            <person name="Liu Y."/>
            <person name="Xu W."/>
            <person name="Pan J."/>
            <person name="Luo Z.H."/>
            <person name="Li M."/>
        </authorList>
    </citation>
    <scope>NUCLEOTIDE SEQUENCE [LARGE SCALE GENOMIC DNA]</scope>
    <source>
        <strain evidence="3">SpSt-695</strain>
    </source>
</reference>
<proteinExistence type="predicted"/>
<evidence type="ECO:0000259" key="1">
    <source>
        <dbReference type="Pfam" id="PF01368"/>
    </source>
</evidence>
<evidence type="ECO:0000259" key="2">
    <source>
        <dbReference type="Pfam" id="PF02272"/>
    </source>
</evidence>
<feature type="domain" description="DDH" evidence="1">
    <location>
        <begin position="52"/>
        <end position="141"/>
    </location>
</feature>
<dbReference type="InterPro" id="IPR001667">
    <property type="entry name" value="DDH_dom"/>
</dbReference>
<gene>
    <name evidence="3" type="ORF">ENU72_00380</name>
</gene>
<feature type="domain" description="DHHA1" evidence="2">
    <location>
        <begin position="310"/>
        <end position="402"/>
    </location>
</feature>
<comment type="caution">
    <text evidence="3">The sequence shown here is derived from an EMBL/GenBank/DDBJ whole genome shotgun (WGS) entry which is preliminary data.</text>
</comment>
<dbReference type="PANTHER" id="PTHR30255:SF2">
    <property type="entry name" value="SINGLE-STRANDED-DNA-SPECIFIC EXONUCLEASE RECJ"/>
    <property type="match status" value="1"/>
</dbReference>
<evidence type="ECO:0008006" key="4">
    <source>
        <dbReference type="Google" id="ProtNLM"/>
    </source>
</evidence>
<name>A0A7V3ZSS2_UNCW3</name>
<accession>A0A7V3ZSS2</accession>
<dbReference type="EMBL" id="DTDP01000014">
    <property type="protein sequence ID" value="HGK53468.1"/>
    <property type="molecule type" value="Genomic_DNA"/>
</dbReference>
<dbReference type="InterPro" id="IPR038763">
    <property type="entry name" value="DHH_sf"/>
</dbReference>